<dbReference type="PANTHER" id="PTHR22840:SF12">
    <property type="entry name" value="WD REPEAT-CONTAINING PROTEIN 36"/>
    <property type="match status" value="1"/>
</dbReference>
<feature type="domain" description="WDR36/Utp21 N-terminal" evidence="4">
    <location>
        <begin position="66"/>
        <end position="340"/>
    </location>
</feature>
<dbReference type="Pfam" id="PF25168">
    <property type="entry name" value="Beta-prop_WDR36-Utp21_2nd"/>
    <property type="match status" value="1"/>
</dbReference>
<organism evidence="5 6">
    <name type="scientific">Serendipita indica (strain DSM 11827)</name>
    <name type="common">Root endophyte fungus</name>
    <name type="synonym">Piriformospora indica</name>
    <dbReference type="NCBI Taxonomy" id="1109443"/>
    <lineage>
        <taxon>Eukaryota</taxon>
        <taxon>Fungi</taxon>
        <taxon>Dikarya</taxon>
        <taxon>Basidiomycota</taxon>
        <taxon>Agaricomycotina</taxon>
        <taxon>Agaricomycetes</taxon>
        <taxon>Sebacinales</taxon>
        <taxon>Serendipitaceae</taxon>
        <taxon>Serendipita</taxon>
    </lineage>
</organism>
<dbReference type="Gene3D" id="2.130.10.10">
    <property type="entry name" value="YVTN repeat-like/Quinoprotein amine dehydrogenase"/>
    <property type="match status" value="2"/>
</dbReference>
<dbReference type="Proteomes" id="UP000007148">
    <property type="component" value="Unassembled WGS sequence"/>
</dbReference>
<dbReference type="InterPro" id="IPR036322">
    <property type="entry name" value="WD40_repeat_dom_sf"/>
</dbReference>
<dbReference type="Pfam" id="PF04192">
    <property type="entry name" value="Utp21"/>
    <property type="match status" value="1"/>
</dbReference>
<gene>
    <name evidence="5" type="ORF">PIIN_03596</name>
</gene>
<protein>
    <submittedName>
        <fullName evidence="5">Related to S. pombe beta-transducin</fullName>
    </submittedName>
</protein>
<comment type="caution">
    <text evidence="5">The sequence shown here is derived from an EMBL/GenBank/DDBJ whole genome shotgun (WGS) entry which is preliminary data.</text>
</comment>
<accession>G4TED4</accession>
<dbReference type="SMART" id="SM00320">
    <property type="entry name" value="WD40"/>
    <property type="match status" value="9"/>
</dbReference>
<name>G4TED4_SERID</name>
<evidence type="ECO:0000313" key="5">
    <source>
        <dbReference type="EMBL" id="CCA69657.1"/>
    </source>
</evidence>
<feature type="region of interest" description="Disordered" evidence="2">
    <location>
        <begin position="1"/>
        <end position="22"/>
    </location>
</feature>
<dbReference type="PANTHER" id="PTHR22840">
    <property type="entry name" value="WD REPEAT-CONTAINING PROTEIN 36"/>
    <property type="match status" value="1"/>
</dbReference>
<dbReference type="OMA" id="CIYAWRA"/>
<evidence type="ECO:0000313" key="6">
    <source>
        <dbReference type="Proteomes" id="UP000007148"/>
    </source>
</evidence>
<dbReference type="PROSITE" id="PS50294">
    <property type="entry name" value="WD_REPEATS_REGION"/>
    <property type="match status" value="1"/>
</dbReference>
<dbReference type="OrthoDB" id="10250769at2759"/>
<feature type="compositionally biased region" description="Basic and acidic residues" evidence="2">
    <location>
        <begin position="9"/>
        <end position="22"/>
    </location>
</feature>
<feature type="domain" description="WDR36/Utp21 C-terminal" evidence="3">
    <location>
        <begin position="751"/>
        <end position="952"/>
    </location>
</feature>
<dbReference type="AlphaFoldDB" id="G4TED4"/>
<dbReference type="GO" id="GO:0032040">
    <property type="term" value="C:small-subunit processome"/>
    <property type="evidence" value="ECO:0007669"/>
    <property type="project" value="InterPro"/>
</dbReference>
<dbReference type="GO" id="GO:0006364">
    <property type="term" value="P:rRNA processing"/>
    <property type="evidence" value="ECO:0007669"/>
    <property type="project" value="InterPro"/>
</dbReference>
<dbReference type="InParanoid" id="G4TED4"/>
<dbReference type="HOGENOM" id="CLU_002774_2_1_1"/>
<dbReference type="InterPro" id="IPR059157">
    <property type="entry name" value="WDR36-Utp21_N"/>
</dbReference>
<dbReference type="eggNOG" id="KOG1539">
    <property type="taxonomic scope" value="Eukaryota"/>
</dbReference>
<dbReference type="InterPro" id="IPR001680">
    <property type="entry name" value="WD40_rpt"/>
</dbReference>
<keyword evidence="1" id="KW-0853">WD repeat</keyword>
<dbReference type="STRING" id="1109443.G4TED4"/>
<evidence type="ECO:0000259" key="3">
    <source>
        <dbReference type="Pfam" id="PF04192"/>
    </source>
</evidence>
<dbReference type="SUPFAM" id="SSF50978">
    <property type="entry name" value="WD40 repeat-like"/>
    <property type="match status" value="2"/>
</dbReference>
<evidence type="ECO:0000256" key="1">
    <source>
        <dbReference type="PROSITE-ProRule" id="PRU00221"/>
    </source>
</evidence>
<evidence type="ECO:0000259" key="4">
    <source>
        <dbReference type="Pfam" id="PF25171"/>
    </source>
</evidence>
<dbReference type="InterPro" id="IPR015943">
    <property type="entry name" value="WD40/YVTN_repeat-like_dom_sf"/>
</dbReference>
<dbReference type="Pfam" id="PF25171">
    <property type="entry name" value="Beta-prop_WDR36-Utp21_1st"/>
    <property type="match status" value="1"/>
</dbReference>
<dbReference type="PROSITE" id="PS50082">
    <property type="entry name" value="WD_REPEATS_2"/>
    <property type="match status" value="1"/>
</dbReference>
<dbReference type="FunCoup" id="G4TED4">
    <property type="interactions" value="781"/>
</dbReference>
<sequence length="955" mass="105846">MSFDEDENEPPRKRIRAKNETEKNIKTNDRRLFAPFRALGFVTNHVPFAMQVRSYKGASGPPRVHIVSCVGTSWLEFEGEKMKLLFVGPENEQPITSMTMEGNHIWITTGFDIVCYEAGSELFRIKSPLKSHLNSILVLGSQVMALTADGRHLLVWDSSRRELITTIIFEEGFTATSVIHPVTLLNKVLVSSKQGTMQLWNVRTNACIYSFKASTLLPDRTKTSAITSLVQSHVADIVGIGFASGVVSVHDIRADDQIMHVMMDGGAISSIAFRTDGHEVLATANTTGHIALWDLAQKGRLIYIIKGAHDGIVTALQWVPGQPLLISSGTDNSIKQWVFDSPDLPPRLLKSRGGHHSPPQLITYYGSDGKQLLTAAQDRSLRYTSVVRDSRSFELSQGSLSKKAKSLALPTESLKIPPVTCLSFSTARSKDWDDVLTGHVDESFARTWSVTNKRLGKYSLFTTAKGREANLSPRGVVRAVHVTACGNFGLAASSTGTIYMWNLQSGIKRKEFELGPAPDEVDNRFRAVESGGVKGAKGRSVTGLVVDALNQTVIATTLDGTINYFNFHTKELEETLVVPSSITSLSLQRESNLFAVICDDAIVRLFDLETKRLVREFSGFHGRVLDITFSHDSRWLIATSMDSIIRTFDIPSGNLIDAFRTQTIATAISFSPTGDFLATAHVDSVGIYLWANRAQFAEVSWRAAADIEAEIADSIQLPTVQGTMDDETLDALTELGIIDSTQTSSYPSSLLAGELITLTLLPRARWQTLLNLDVITLRNKPKEPPKAPEKAPFFLPSLPGEALHFDIGKSGTNFDAEKSNKPTNRLEKDRALAAESEFQRLIKEKTQNDYDDVFTLLKTLSPPAVELELRLLITVRQQTQFINVLITRLLSHRDFEMVQTLLAVFVKLHGESLIENEEMREDMQRLLTVSRAENERIRTLVNKGMGLLNFVREVG</sequence>
<dbReference type="GO" id="GO:0034388">
    <property type="term" value="C:Pwp2p-containing subcomplex of 90S preribosome"/>
    <property type="evidence" value="ECO:0007669"/>
    <property type="project" value="TreeGrafter"/>
</dbReference>
<reference evidence="5 6" key="1">
    <citation type="journal article" date="2011" name="PLoS Pathog.">
        <title>Endophytic Life Strategies Decoded by Genome and Transcriptome Analyses of the Mutualistic Root Symbiont Piriformospora indica.</title>
        <authorList>
            <person name="Zuccaro A."/>
            <person name="Lahrmann U."/>
            <person name="Guldener U."/>
            <person name="Langen G."/>
            <person name="Pfiffi S."/>
            <person name="Biedenkopf D."/>
            <person name="Wong P."/>
            <person name="Samans B."/>
            <person name="Grimm C."/>
            <person name="Basiewicz M."/>
            <person name="Murat C."/>
            <person name="Martin F."/>
            <person name="Kogel K.H."/>
        </authorList>
    </citation>
    <scope>NUCLEOTIDE SEQUENCE [LARGE SCALE GENOMIC DNA]</scope>
    <source>
        <strain evidence="5 6">DSM 11827</strain>
    </source>
</reference>
<dbReference type="EMBL" id="CAFZ01000060">
    <property type="protein sequence ID" value="CCA69657.1"/>
    <property type="molecule type" value="Genomic_DNA"/>
</dbReference>
<evidence type="ECO:0000256" key="2">
    <source>
        <dbReference type="SAM" id="MobiDB-lite"/>
    </source>
</evidence>
<keyword evidence="6" id="KW-1185">Reference proteome</keyword>
<proteinExistence type="predicted"/>
<feature type="repeat" description="WD" evidence="1">
    <location>
        <begin position="306"/>
        <end position="337"/>
    </location>
</feature>
<dbReference type="InterPro" id="IPR007319">
    <property type="entry name" value="WDR36/Utp21_C"/>
</dbReference>